<evidence type="ECO:0000313" key="4">
    <source>
        <dbReference type="EMBL" id="MBB5331298.1"/>
    </source>
</evidence>
<feature type="region of interest" description="Disordered" evidence="2">
    <location>
        <begin position="15"/>
        <end position="43"/>
    </location>
</feature>
<organism evidence="4 5">
    <name type="scientific">Tunturiibacter gelidiferens</name>
    <dbReference type="NCBI Taxonomy" id="3069689"/>
    <lineage>
        <taxon>Bacteria</taxon>
        <taxon>Pseudomonadati</taxon>
        <taxon>Acidobacteriota</taxon>
        <taxon>Terriglobia</taxon>
        <taxon>Terriglobales</taxon>
        <taxon>Acidobacteriaceae</taxon>
        <taxon>Tunturiibacter</taxon>
    </lineage>
</organism>
<dbReference type="InterPro" id="IPR012349">
    <property type="entry name" value="Split_barrel_FMN-bd"/>
</dbReference>
<evidence type="ECO:0000256" key="2">
    <source>
        <dbReference type="SAM" id="MobiDB-lite"/>
    </source>
</evidence>
<evidence type="ECO:0000256" key="1">
    <source>
        <dbReference type="SAM" id="Coils"/>
    </source>
</evidence>
<keyword evidence="1" id="KW-0175">Coiled coil</keyword>
<keyword evidence="5" id="KW-1185">Reference proteome</keyword>
<name>A0A9X0U6B9_9BACT</name>
<sequence>MGRRFQELAFTPLVKQHQQEHGSRAQYERLAERSGPGNTLGPDEQTFISLRDSFYMASVGETGWPYVQHRGGPKGFVRIINPSLIGFADLRGNKQYISLGNFDHDARVALFFMDYPNQTRLKILGRVKVHEHDSEAPALIESFRSADKSSVVERVILVHVEGFDWNCPQHITPRYTVEELQEVLTPLTQKLAKLDEENAKLREKLRRLSQIESTSTT</sequence>
<dbReference type="SUPFAM" id="SSF50475">
    <property type="entry name" value="FMN-binding split barrel"/>
    <property type="match status" value="1"/>
</dbReference>
<dbReference type="RefSeq" id="WP_183981158.1">
    <property type="nucleotide sequence ID" value="NZ_JACHEB010000014.1"/>
</dbReference>
<dbReference type="PANTHER" id="PTHR42815">
    <property type="entry name" value="FAD-BINDING, PUTATIVE (AFU_ORTHOLOGUE AFUA_6G07600)-RELATED"/>
    <property type="match status" value="1"/>
</dbReference>
<gene>
    <name evidence="4" type="ORF">HDF14_004942</name>
</gene>
<dbReference type="EMBL" id="JACHEB010000014">
    <property type="protein sequence ID" value="MBB5331298.1"/>
    <property type="molecule type" value="Genomic_DNA"/>
</dbReference>
<dbReference type="InterPro" id="IPR011576">
    <property type="entry name" value="Pyridox_Oxase_N"/>
</dbReference>
<feature type="coiled-coil region" evidence="1">
    <location>
        <begin position="177"/>
        <end position="214"/>
    </location>
</feature>
<evidence type="ECO:0000313" key="5">
    <source>
        <dbReference type="Proteomes" id="UP000535182"/>
    </source>
</evidence>
<dbReference type="Pfam" id="PF01243">
    <property type="entry name" value="PNPOx_N"/>
    <property type="match status" value="1"/>
</dbReference>
<feature type="domain" description="Pyridoxamine 5'-phosphate oxidase N-terminal" evidence="3">
    <location>
        <begin position="45"/>
        <end position="138"/>
    </location>
</feature>
<comment type="caution">
    <text evidence="4">The sequence shown here is derived from an EMBL/GenBank/DDBJ whole genome shotgun (WGS) entry which is preliminary data.</text>
</comment>
<proteinExistence type="predicted"/>
<dbReference type="PANTHER" id="PTHR42815:SF2">
    <property type="entry name" value="FAD-BINDING, PUTATIVE (AFU_ORTHOLOGUE AFUA_6G07600)-RELATED"/>
    <property type="match status" value="1"/>
</dbReference>
<feature type="compositionally biased region" description="Basic and acidic residues" evidence="2">
    <location>
        <begin position="17"/>
        <end position="32"/>
    </location>
</feature>
<dbReference type="Gene3D" id="2.30.110.10">
    <property type="entry name" value="Electron Transport, Fmn-binding Protein, Chain A"/>
    <property type="match status" value="1"/>
</dbReference>
<reference evidence="4 5" key="1">
    <citation type="submission" date="2020-08" db="EMBL/GenBank/DDBJ databases">
        <title>Genomic Encyclopedia of Type Strains, Phase IV (KMG-V): Genome sequencing to study the core and pangenomes of soil and plant-associated prokaryotes.</title>
        <authorList>
            <person name="Whitman W."/>
        </authorList>
    </citation>
    <scope>NUCLEOTIDE SEQUENCE [LARGE SCALE GENOMIC DNA]</scope>
    <source>
        <strain evidence="4 5">X5P2</strain>
    </source>
</reference>
<evidence type="ECO:0000259" key="3">
    <source>
        <dbReference type="Pfam" id="PF01243"/>
    </source>
</evidence>
<accession>A0A9X0U6B9</accession>
<protein>
    <recommendedName>
        <fullName evidence="3">Pyridoxamine 5'-phosphate oxidase N-terminal domain-containing protein</fullName>
    </recommendedName>
</protein>
<dbReference type="Proteomes" id="UP000535182">
    <property type="component" value="Unassembled WGS sequence"/>
</dbReference>
<dbReference type="AlphaFoldDB" id="A0A9X0U6B9"/>